<dbReference type="Pfam" id="PF24120">
    <property type="entry name" value="SsdA_C"/>
    <property type="match status" value="2"/>
</dbReference>
<evidence type="ECO:0000313" key="3">
    <source>
        <dbReference type="EMBL" id="KIM27067.1"/>
    </source>
</evidence>
<name>A0A0C2XDD3_SERVB</name>
<evidence type="ECO:0000256" key="1">
    <source>
        <dbReference type="SAM" id="MobiDB-lite"/>
    </source>
</evidence>
<keyword evidence="4" id="KW-1185">Reference proteome</keyword>
<protein>
    <recommendedName>
        <fullName evidence="2">Single-strand DNA deaminase toxin A-like C-terminal domain-containing protein</fullName>
    </recommendedName>
</protein>
<dbReference type="EMBL" id="KN824301">
    <property type="protein sequence ID" value="KIM27067.1"/>
    <property type="molecule type" value="Genomic_DNA"/>
</dbReference>
<accession>A0A0C2XDD3</accession>
<organism evidence="3 4">
    <name type="scientific">Serendipita vermifera MAFF 305830</name>
    <dbReference type="NCBI Taxonomy" id="933852"/>
    <lineage>
        <taxon>Eukaryota</taxon>
        <taxon>Fungi</taxon>
        <taxon>Dikarya</taxon>
        <taxon>Basidiomycota</taxon>
        <taxon>Agaricomycotina</taxon>
        <taxon>Agaricomycetes</taxon>
        <taxon>Sebacinales</taxon>
        <taxon>Serendipitaceae</taxon>
        <taxon>Serendipita</taxon>
    </lineage>
</organism>
<feature type="domain" description="Single-strand DNA deaminase toxin A-like C-terminal" evidence="2">
    <location>
        <begin position="34"/>
        <end position="95"/>
    </location>
</feature>
<dbReference type="HOGENOM" id="CLU_642768_0_0_1"/>
<reference evidence="4" key="2">
    <citation type="submission" date="2015-01" db="EMBL/GenBank/DDBJ databases">
        <title>Evolutionary Origins and Diversification of the Mycorrhizal Mutualists.</title>
        <authorList>
            <consortium name="DOE Joint Genome Institute"/>
            <consortium name="Mycorrhizal Genomics Consortium"/>
            <person name="Kohler A."/>
            <person name="Kuo A."/>
            <person name="Nagy L.G."/>
            <person name="Floudas D."/>
            <person name="Copeland A."/>
            <person name="Barry K.W."/>
            <person name="Cichocki N."/>
            <person name="Veneault-Fourrey C."/>
            <person name="LaButti K."/>
            <person name="Lindquist E.A."/>
            <person name="Lipzen A."/>
            <person name="Lundell T."/>
            <person name="Morin E."/>
            <person name="Murat C."/>
            <person name="Riley R."/>
            <person name="Ohm R."/>
            <person name="Sun H."/>
            <person name="Tunlid A."/>
            <person name="Henrissat B."/>
            <person name="Grigoriev I.V."/>
            <person name="Hibbett D.S."/>
            <person name="Martin F."/>
        </authorList>
    </citation>
    <scope>NUCLEOTIDE SEQUENCE [LARGE SCALE GENOMIC DNA]</scope>
    <source>
        <strain evidence="4">MAFF 305830</strain>
    </source>
</reference>
<feature type="compositionally biased region" description="Polar residues" evidence="1">
    <location>
        <begin position="365"/>
        <end position="380"/>
    </location>
</feature>
<proteinExistence type="predicted"/>
<feature type="compositionally biased region" description="Polar residues" evidence="1">
    <location>
        <begin position="114"/>
        <end position="125"/>
    </location>
</feature>
<dbReference type="AlphaFoldDB" id="A0A0C2XDD3"/>
<evidence type="ECO:0000259" key="2">
    <source>
        <dbReference type="Pfam" id="PF24120"/>
    </source>
</evidence>
<dbReference type="InterPro" id="IPR057517">
    <property type="entry name" value="SsdA-like_C"/>
</dbReference>
<sequence length="427" mass="47754">MSRDTWRLSSAMEGKERFKAFGIMFLGGERQSICAKSGWNFHYGNEGPIPILDCHKYTDRTLALCQVVGFALNAHPYDGATIGQFHASFVGMQLITRLVEMEQPRLFGRADSEIASNRRNGSSGPDSDEEEDYLEKVLILANFPLETGEYNHCPKFATYIGELMDIQIDMENRRVCYSNSPKMSSQELNNTLREMINMIEKLRVSVEQITASQVALSRNLQEIDPSDSTIRLTPTDEYGRVHLIRSPASSITMPPTTWQLSAMPGKERSKAFGIVFLGGGREPICAKSGWGFPKENNGPLPLIDCGEYTDRTIALCKAVGFHLEAHENDGEINGRFHASFASMQLITRLAEMKRPDLFDAATPEVPSSSGNESIKENANSSDEEASFHRALLLTNVPLETDMHNHCPRYAAHIGKLLGVQIYMEHRR</sequence>
<dbReference type="Proteomes" id="UP000054097">
    <property type="component" value="Unassembled WGS sequence"/>
</dbReference>
<gene>
    <name evidence="3" type="ORF">M408DRAFT_24819</name>
</gene>
<reference evidence="3 4" key="1">
    <citation type="submission" date="2014-04" db="EMBL/GenBank/DDBJ databases">
        <authorList>
            <consortium name="DOE Joint Genome Institute"/>
            <person name="Kuo A."/>
            <person name="Zuccaro A."/>
            <person name="Kohler A."/>
            <person name="Nagy L.G."/>
            <person name="Floudas D."/>
            <person name="Copeland A."/>
            <person name="Barry K.W."/>
            <person name="Cichocki N."/>
            <person name="Veneault-Fourrey C."/>
            <person name="LaButti K."/>
            <person name="Lindquist E.A."/>
            <person name="Lipzen A."/>
            <person name="Lundell T."/>
            <person name="Morin E."/>
            <person name="Murat C."/>
            <person name="Sun H."/>
            <person name="Tunlid A."/>
            <person name="Henrissat B."/>
            <person name="Grigoriev I.V."/>
            <person name="Hibbett D.S."/>
            <person name="Martin F."/>
            <person name="Nordberg H.P."/>
            <person name="Cantor M.N."/>
            <person name="Hua S.X."/>
        </authorList>
    </citation>
    <scope>NUCLEOTIDE SEQUENCE [LARGE SCALE GENOMIC DNA]</scope>
    <source>
        <strain evidence="3 4">MAFF 305830</strain>
    </source>
</reference>
<evidence type="ECO:0000313" key="4">
    <source>
        <dbReference type="Proteomes" id="UP000054097"/>
    </source>
</evidence>
<feature type="region of interest" description="Disordered" evidence="1">
    <location>
        <begin position="110"/>
        <end position="129"/>
    </location>
</feature>
<feature type="region of interest" description="Disordered" evidence="1">
    <location>
        <begin position="361"/>
        <end position="382"/>
    </location>
</feature>
<feature type="domain" description="Single-strand DNA deaminase toxin A-like C-terminal" evidence="2">
    <location>
        <begin position="285"/>
        <end position="346"/>
    </location>
</feature>